<dbReference type="InterPro" id="IPR036322">
    <property type="entry name" value="WD40_repeat_dom_sf"/>
</dbReference>
<gene>
    <name evidence="8" type="ORF">SI65_01627</name>
</gene>
<dbReference type="STRING" id="573508.A0A1E3BT32"/>
<dbReference type="Proteomes" id="UP000094569">
    <property type="component" value="Unassembled WGS sequence"/>
</dbReference>
<dbReference type="Gene3D" id="2.130.10.10">
    <property type="entry name" value="YVTN repeat-like/Quinoprotein amine dehydrogenase"/>
    <property type="match status" value="1"/>
</dbReference>
<dbReference type="OrthoDB" id="339900at2759"/>
<name>A0A1E3BT32_ASPCR</name>
<dbReference type="GO" id="GO:0008168">
    <property type="term" value="F:methyltransferase activity"/>
    <property type="evidence" value="ECO:0007669"/>
    <property type="project" value="UniProtKB-KW"/>
</dbReference>
<evidence type="ECO:0000256" key="2">
    <source>
        <dbReference type="ARBA" id="ARBA00022574"/>
    </source>
</evidence>
<protein>
    <submittedName>
        <fullName evidence="8">tRNA (Guanine-N(7)-)-methyltransferase subunit trm82</fullName>
    </submittedName>
</protein>
<comment type="function">
    <text evidence="6">Required for the formation of N(7)-methylguanine at position 46 (m7G46) in tRNA. In the complex, it is required to stabilize and induce conformational changes of the catalytic subunit.</text>
</comment>
<dbReference type="SUPFAM" id="SSF50978">
    <property type="entry name" value="WD40 repeat-like"/>
    <property type="match status" value="1"/>
</dbReference>
<comment type="caution">
    <text evidence="8">The sequence shown here is derived from an EMBL/GenBank/DDBJ whole genome shotgun (WGS) entry which is preliminary data.</text>
</comment>
<sequence length="484" mass="52661">MAGNFQHPFLRIQHVDRQSTGSQNLLIASSGPRLYSYAAESGQRLAIWPRDVDGAEENQEPPEKKRRVSNSKAPENEVSKSAGEAAGKSPVSITWSSIPLLVASSSGKHVVALTSEDKCIRVFSVGGDGDLEQLSARNMPKRPSAIVLASNDTIILCGDKFGDVYSLPLIPGEKPTALPSRPITQTRTQPAATSLTVHSKKNLQALEQQKRQWNEGYRPEEKTGPAFEHQVLLGHVSLLTDLVYVSLPDSKRSYILTGDRDEHIRVSRGPPQAHVIENFCLGHTSFISKLCVPQWAPEYLVSGGGDSHLLVWKWAESQILQKVPLVDNASETTEVAVRGIWAVSLGTSNVIIVSLEGSSQLLCYVLEPAGTLKAQNPIQLSGNVSDLTTANEAIFVSVDGVRKTGSTQEWRETPASPQTLLEAFRVKTGSESLEWEPVQELAGVINSQGTSDIIAAAAEGKQRKELDESTYSMANLRKRKGEDD</sequence>
<accession>A0A1E3BT32</accession>
<keyword evidence="5 6" id="KW-0539">Nucleus</keyword>
<evidence type="ECO:0000256" key="3">
    <source>
        <dbReference type="ARBA" id="ARBA00022694"/>
    </source>
</evidence>
<feature type="region of interest" description="Disordered" evidence="7">
    <location>
        <begin position="460"/>
        <end position="484"/>
    </location>
</feature>
<evidence type="ECO:0000256" key="1">
    <source>
        <dbReference type="ARBA" id="ARBA00004123"/>
    </source>
</evidence>
<dbReference type="VEuPathDB" id="FungiDB:SI65_01627"/>
<comment type="pathway">
    <text evidence="6">tRNA modification; N(7)-methylguanine-tRNA biosynthesis.</text>
</comment>
<dbReference type="GO" id="GO:0005634">
    <property type="term" value="C:nucleus"/>
    <property type="evidence" value="ECO:0007669"/>
    <property type="project" value="UniProtKB-SubCell"/>
</dbReference>
<comment type="similarity">
    <text evidence="6">Belongs to the WD repeat TRM82 family.</text>
</comment>
<dbReference type="HAMAP" id="MF_03056">
    <property type="entry name" value="TRM82"/>
    <property type="match status" value="1"/>
</dbReference>
<evidence type="ECO:0000256" key="4">
    <source>
        <dbReference type="ARBA" id="ARBA00022737"/>
    </source>
</evidence>
<organism evidence="8 9">
    <name type="scientific">Aspergillus cristatus</name>
    <name type="common">Chinese Fuzhuan brick tea-fermentation fungus</name>
    <name type="synonym">Eurotium cristatum</name>
    <dbReference type="NCBI Taxonomy" id="573508"/>
    <lineage>
        <taxon>Eukaryota</taxon>
        <taxon>Fungi</taxon>
        <taxon>Dikarya</taxon>
        <taxon>Ascomycota</taxon>
        <taxon>Pezizomycotina</taxon>
        <taxon>Eurotiomycetes</taxon>
        <taxon>Eurotiomycetidae</taxon>
        <taxon>Eurotiales</taxon>
        <taxon>Aspergillaceae</taxon>
        <taxon>Aspergillus</taxon>
        <taxon>Aspergillus subgen. Aspergillus</taxon>
    </lineage>
</organism>
<dbReference type="GO" id="GO:0106004">
    <property type="term" value="P:tRNA (guanine-N7)-methylation"/>
    <property type="evidence" value="ECO:0007669"/>
    <property type="project" value="UniProtKB-UniRule"/>
</dbReference>
<comment type="subcellular location">
    <subcellularLocation>
        <location evidence="1 6">Nucleus</location>
    </subcellularLocation>
</comment>
<dbReference type="UniPathway" id="UPA00989"/>
<dbReference type="EMBL" id="JXNT01000001">
    <property type="protein sequence ID" value="ODM24037.1"/>
    <property type="molecule type" value="Genomic_DNA"/>
</dbReference>
<evidence type="ECO:0000313" key="8">
    <source>
        <dbReference type="EMBL" id="ODM24037.1"/>
    </source>
</evidence>
<dbReference type="PANTHER" id="PTHR16288:SF0">
    <property type="entry name" value="TRNA (GUANINE-N(7)-)-METHYLTRANSFERASE NON-CATALYTIC SUBUNIT WDR4"/>
    <property type="match status" value="1"/>
</dbReference>
<keyword evidence="8" id="KW-0489">Methyltransferase</keyword>
<evidence type="ECO:0000256" key="6">
    <source>
        <dbReference type="HAMAP-Rule" id="MF_03056"/>
    </source>
</evidence>
<evidence type="ECO:0000256" key="7">
    <source>
        <dbReference type="SAM" id="MobiDB-lite"/>
    </source>
</evidence>
<feature type="region of interest" description="Disordered" evidence="7">
    <location>
        <begin position="54"/>
        <end position="86"/>
    </location>
</feature>
<dbReference type="GO" id="GO:0043527">
    <property type="term" value="C:tRNA methyltransferase complex"/>
    <property type="evidence" value="ECO:0007669"/>
    <property type="project" value="TreeGrafter"/>
</dbReference>
<dbReference type="AlphaFoldDB" id="A0A1E3BT32"/>
<keyword evidence="9" id="KW-1185">Reference proteome</keyword>
<keyword evidence="3 6" id="KW-0819">tRNA processing</keyword>
<reference evidence="8 9" key="1">
    <citation type="journal article" date="2016" name="BMC Genomics">
        <title>Comparative genomic and transcriptomic analyses of the Fuzhuan brick tea-fermentation fungus Aspergillus cristatus.</title>
        <authorList>
            <person name="Ge Y."/>
            <person name="Wang Y."/>
            <person name="Liu Y."/>
            <person name="Tan Y."/>
            <person name="Ren X."/>
            <person name="Zhang X."/>
            <person name="Hyde K.D."/>
            <person name="Liu Y."/>
            <person name="Liu Z."/>
        </authorList>
    </citation>
    <scope>NUCLEOTIDE SEQUENCE [LARGE SCALE GENOMIC DNA]</scope>
    <source>
        <strain evidence="8 9">GZAAS20.1005</strain>
    </source>
</reference>
<keyword evidence="4 6" id="KW-0677">Repeat</keyword>
<keyword evidence="2 6" id="KW-0853">WD repeat</keyword>
<dbReference type="InterPro" id="IPR028884">
    <property type="entry name" value="Trm82"/>
</dbReference>
<evidence type="ECO:0000313" key="9">
    <source>
        <dbReference type="Proteomes" id="UP000094569"/>
    </source>
</evidence>
<proteinExistence type="inferred from homology"/>
<keyword evidence="8" id="KW-0808">Transferase</keyword>
<dbReference type="GO" id="GO:0005829">
    <property type="term" value="C:cytosol"/>
    <property type="evidence" value="ECO:0007669"/>
    <property type="project" value="TreeGrafter"/>
</dbReference>
<dbReference type="InterPro" id="IPR015943">
    <property type="entry name" value="WD40/YVTN_repeat-like_dom_sf"/>
</dbReference>
<dbReference type="PANTHER" id="PTHR16288">
    <property type="entry name" value="WD40 REPEAT PROTEIN 4"/>
    <property type="match status" value="1"/>
</dbReference>
<evidence type="ECO:0000256" key="5">
    <source>
        <dbReference type="ARBA" id="ARBA00023242"/>
    </source>
</evidence>